<dbReference type="AlphaFoldDB" id="A0A146K1Y4"/>
<reference evidence="1" key="1">
    <citation type="submission" date="2015-07" db="EMBL/GenBank/DDBJ databases">
        <title>Adaptation to a free-living lifestyle via gene acquisitions in the diplomonad Trepomonas sp. PC1.</title>
        <authorList>
            <person name="Xu F."/>
            <person name="Jerlstrom-Hultqvist J."/>
            <person name="Kolisko M."/>
            <person name="Simpson A.G.B."/>
            <person name="Roger A.J."/>
            <person name="Svard S.G."/>
            <person name="Andersson J.O."/>
        </authorList>
    </citation>
    <scope>NUCLEOTIDE SEQUENCE</scope>
    <source>
        <strain evidence="1">PC1</strain>
    </source>
</reference>
<protein>
    <submittedName>
        <fullName evidence="1">Uncharacterized protein</fullName>
    </submittedName>
</protein>
<sequence>NWNICIECETKYNDTDNNMLICRQSCLPSQTTYYTYLDRDEYFCADTADEIGNYTLISCQIFNITLYRNGVTCAHTIDCGQDQLILFLNSNNFTCATSESDPVFSNSSISDKIWTDSSIHYIQISFCPLNGFILNNICSTYSTQEQIYCEVGNAFQIDDGFVCNSSVCSEYQIFNISRNDYLCLEYPCDIFNISIPVENFTCVDQLSELSDFVHQNQLKIVKITSSSFSCTPEVDCQNISLISYSGVEYCENLINCTFNISIVNYEQQCVNETELIILRLNKSYYTSLNTSDQDQMTDRVLISNRDGTFTQLTESAFNSSKLIPNMFYDQNIDEFYFNYSAIQTFVFNQTLFESLSCNLSLYTLDQISVCDQERSCNQTQQLSIVDFELVCQMIPDYQIVFQNETCFLGNQSIFGCDFVLLNICFIENYNLESIEASGASLGEIPVQNLLCDADQMILGQICTEKTTYLIKSNLERLFSESASFGGQAVKNVECGIAEKVEEAQKCSLKCGWGYNAKNERCMGVEMSR</sequence>
<dbReference type="EMBL" id="GDID01006752">
    <property type="protein sequence ID" value="JAP89854.1"/>
    <property type="molecule type" value="Transcribed_RNA"/>
</dbReference>
<organism evidence="1">
    <name type="scientific">Trepomonas sp. PC1</name>
    <dbReference type="NCBI Taxonomy" id="1076344"/>
    <lineage>
        <taxon>Eukaryota</taxon>
        <taxon>Metamonada</taxon>
        <taxon>Diplomonadida</taxon>
        <taxon>Hexamitidae</taxon>
        <taxon>Hexamitinae</taxon>
        <taxon>Trepomonas</taxon>
    </lineage>
</organism>
<evidence type="ECO:0000313" key="1">
    <source>
        <dbReference type="EMBL" id="JAP89854.1"/>
    </source>
</evidence>
<proteinExistence type="predicted"/>
<gene>
    <name evidence="1" type="ORF">TPC1_30651</name>
</gene>
<name>A0A146K1Y4_9EUKA</name>
<feature type="non-terminal residue" evidence="1">
    <location>
        <position position="528"/>
    </location>
</feature>
<accession>A0A146K1Y4</accession>
<feature type="non-terminal residue" evidence="1">
    <location>
        <position position="1"/>
    </location>
</feature>